<keyword evidence="2" id="KW-0012">Acyltransferase</keyword>
<dbReference type="HOGENOM" id="CLU_1173363_0_0_2"/>
<protein>
    <submittedName>
        <fullName evidence="2">GNAT family acetyltransferase</fullName>
        <ecNumber evidence="2">2.3.1.-</ecNumber>
    </submittedName>
</protein>
<dbReference type="CDD" id="cd04301">
    <property type="entry name" value="NAT_SF"/>
    <property type="match status" value="1"/>
</dbReference>
<evidence type="ECO:0000259" key="1">
    <source>
        <dbReference type="PROSITE" id="PS51186"/>
    </source>
</evidence>
<reference evidence="2 3" key="1">
    <citation type="journal article" date="2011" name="PLoS ONE">
        <title>Haloquadratum walsbyi: limited diversity in a global pond.</title>
        <authorList>
            <person name="Dyall-Smith M."/>
            <person name="Pfeiffer F."/>
            <person name="Klee K."/>
            <person name="Palm P."/>
            <person name="Gross K."/>
            <person name="Schuster S.C."/>
            <person name="Rampp M."/>
            <person name="Oesterhelt D."/>
        </authorList>
    </citation>
    <scope>NUCLEOTIDE SEQUENCE [LARGE SCALE GENOMIC DNA]</scope>
    <source>
        <strain evidence="3">DSM 16854 / JCM 12705 / C23</strain>
    </source>
</reference>
<dbReference type="SUPFAM" id="SSF55729">
    <property type="entry name" value="Acyl-CoA N-acyltransferases (Nat)"/>
    <property type="match status" value="1"/>
</dbReference>
<name>G0LJ66_HALWC</name>
<evidence type="ECO:0000313" key="3">
    <source>
        <dbReference type="Proteomes" id="UP000007954"/>
    </source>
</evidence>
<dbReference type="RefSeq" id="WP_014556210.1">
    <property type="nucleotide sequence ID" value="NC_017459.1"/>
</dbReference>
<dbReference type="InterPro" id="IPR000182">
    <property type="entry name" value="GNAT_dom"/>
</dbReference>
<evidence type="ECO:0000313" key="2">
    <source>
        <dbReference type="EMBL" id="CCC40634.1"/>
    </source>
</evidence>
<dbReference type="EC" id="2.3.1.-" evidence="2"/>
<dbReference type="PROSITE" id="PS51186">
    <property type="entry name" value="GNAT"/>
    <property type="match status" value="1"/>
</dbReference>
<dbReference type="Gene3D" id="3.40.630.30">
    <property type="match status" value="1"/>
</dbReference>
<dbReference type="InterPro" id="IPR016181">
    <property type="entry name" value="Acyl_CoA_acyltransferase"/>
</dbReference>
<accession>G0LJ66</accession>
<dbReference type="OrthoDB" id="38613at2157"/>
<dbReference type="GeneID" id="12447566"/>
<dbReference type="EMBL" id="FR746099">
    <property type="protein sequence ID" value="CCC40634.1"/>
    <property type="molecule type" value="Genomic_DNA"/>
</dbReference>
<sequence>MVSLWRLTRNQYGRKLYELLAQAGITATAMRQYAVDLPNKTATEVGKPIRADNSSHASVHTWTSESNSQFSIVSRPDAPASLNAPLAEKLPAETVLTVCEKGVARGYLFISVNTTVPIDVLECKLSFNGAYIRRVYVDQAHRNRGVATALITAANRYASARDATQAVALVAIDNRPSQALFETCGFTVRSTRVYARIGPLSIRHQLPNTQ</sequence>
<dbReference type="Proteomes" id="UP000007954">
    <property type="component" value="Chromosome"/>
</dbReference>
<organism evidence="2 3">
    <name type="scientific">Haloquadratum walsbyi (strain DSM 16854 / JCM 12705 / C23)</name>
    <dbReference type="NCBI Taxonomy" id="768065"/>
    <lineage>
        <taxon>Archaea</taxon>
        <taxon>Methanobacteriati</taxon>
        <taxon>Methanobacteriota</taxon>
        <taxon>Stenosarchaea group</taxon>
        <taxon>Halobacteria</taxon>
        <taxon>Halobacteriales</taxon>
        <taxon>Haloferacaceae</taxon>
        <taxon>Haloquadratum</taxon>
    </lineage>
</organism>
<keyword evidence="2" id="KW-0808">Transferase</keyword>
<gene>
    <name evidence="2" type="ordered locus">Hqrw_2819</name>
</gene>
<dbReference type="PANTHER" id="PTHR43072">
    <property type="entry name" value="N-ACETYLTRANSFERASE"/>
    <property type="match status" value="1"/>
</dbReference>
<dbReference type="KEGG" id="hwc:Hqrw_2819"/>
<feature type="domain" description="N-acetyltransferase" evidence="1">
    <location>
        <begin position="68"/>
        <end position="207"/>
    </location>
</feature>
<dbReference type="AlphaFoldDB" id="G0LJ66"/>
<dbReference type="Pfam" id="PF00583">
    <property type="entry name" value="Acetyltransf_1"/>
    <property type="match status" value="1"/>
</dbReference>
<dbReference type="GO" id="GO:0016747">
    <property type="term" value="F:acyltransferase activity, transferring groups other than amino-acyl groups"/>
    <property type="evidence" value="ECO:0007669"/>
    <property type="project" value="InterPro"/>
</dbReference>
<proteinExistence type="predicted"/>